<dbReference type="STRING" id="571298.SAMN04488026_100822"/>
<dbReference type="SMART" id="SM00895">
    <property type="entry name" value="FCD"/>
    <property type="match status" value="1"/>
</dbReference>
<dbReference type="SMART" id="SM00345">
    <property type="entry name" value="HTH_GNTR"/>
    <property type="match status" value="1"/>
</dbReference>
<sequence length="230" mass="25390">MTGIGITSNQRGRNVAEGLATAIHEHRLSPGMKLNEDEVGEIFGVSRTIVRSALQTLSHAQLVVIEPNRGAFVARPSIREAREVFEARALLETRTAHSAATRATPEDIALLKRHIDEEHRAFDAGETGRALRLSGDFHIEIARIANQATIAAFVRQLVARSSLIIALYWRRRQATCESHAHHALLKALEAHEADRAKELMTSHLVDLLSLLDLTEPTDAPASLKEAFRLP</sequence>
<dbReference type="Pfam" id="PF00392">
    <property type="entry name" value="GntR"/>
    <property type="match status" value="1"/>
</dbReference>
<evidence type="ECO:0000259" key="4">
    <source>
        <dbReference type="PROSITE" id="PS50949"/>
    </source>
</evidence>
<reference evidence="5 6" key="1">
    <citation type="submission" date="2016-10" db="EMBL/GenBank/DDBJ databases">
        <authorList>
            <person name="de Groot N.N."/>
        </authorList>
    </citation>
    <scope>NUCLEOTIDE SEQUENCE [LARGE SCALE GENOMIC DNA]</scope>
    <source>
        <strain evidence="5 6">DSM 25294</strain>
    </source>
</reference>
<dbReference type="PANTHER" id="PTHR43537">
    <property type="entry name" value="TRANSCRIPTIONAL REGULATOR, GNTR FAMILY"/>
    <property type="match status" value="1"/>
</dbReference>
<dbReference type="SUPFAM" id="SSF46785">
    <property type="entry name" value="Winged helix' DNA-binding domain"/>
    <property type="match status" value="1"/>
</dbReference>
<dbReference type="SUPFAM" id="SSF48008">
    <property type="entry name" value="GntR ligand-binding domain-like"/>
    <property type="match status" value="1"/>
</dbReference>
<keyword evidence="2 5" id="KW-0238">DNA-binding</keyword>
<evidence type="ECO:0000256" key="3">
    <source>
        <dbReference type="ARBA" id="ARBA00023163"/>
    </source>
</evidence>
<dbReference type="Proteomes" id="UP000199382">
    <property type="component" value="Unassembled WGS sequence"/>
</dbReference>
<organism evidence="5 6">
    <name type="scientific">Aliiruegeria lutimaris</name>
    <dbReference type="NCBI Taxonomy" id="571298"/>
    <lineage>
        <taxon>Bacteria</taxon>
        <taxon>Pseudomonadati</taxon>
        <taxon>Pseudomonadota</taxon>
        <taxon>Alphaproteobacteria</taxon>
        <taxon>Rhodobacterales</taxon>
        <taxon>Roseobacteraceae</taxon>
        <taxon>Aliiruegeria</taxon>
    </lineage>
</organism>
<dbReference type="RefSeq" id="WP_425284465.1">
    <property type="nucleotide sequence ID" value="NZ_FNEK01000008.1"/>
</dbReference>
<dbReference type="Gene3D" id="1.20.120.530">
    <property type="entry name" value="GntR ligand-binding domain-like"/>
    <property type="match status" value="1"/>
</dbReference>
<dbReference type="InterPro" id="IPR011711">
    <property type="entry name" value="GntR_C"/>
</dbReference>
<evidence type="ECO:0000256" key="2">
    <source>
        <dbReference type="ARBA" id="ARBA00023125"/>
    </source>
</evidence>
<dbReference type="PROSITE" id="PS50949">
    <property type="entry name" value="HTH_GNTR"/>
    <property type="match status" value="1"/>
</dbReference>
<keyword evidence="6" id="KW-1185">Reference proteome</keyword>
<dbReference type="GO" id="GO:0003677">
    <property type="term" value="F:DNA binding"/>
    <property type="evidence" value="ECO:0007669"/>
    <property type="project" value="UniProtKB-KW"/>
</dbReference>
<evidence type="ECO:0000313" key="5">
    <source>
        <dbReference type="EMBL" id="SDI85307.1"/>
    </source>
</evidence>
<dbReference type="InterPro" id="IPR036388">
    <property type="entry name" value="WH-like_DNA-bd_sf"/>
</dbReference>
<gene>
    <name evidence="5" type="ORF">SAMN04488026_100822</name>
</gene>
<feature type="domain" description="HTH gntR-type" evidence="4">
    <location>
        <begin position="9"/>
        <end position="76"/>
    </location>
</feature>
<dbReference type="GO" id="GO:0003700">
    <property type="term" value="F:DNA-binding transcription factor activity"/>
    <property type="evidence" value="ECO:0007669"/>
    <property type="project" value="InterPro"/>
</dbReference>
<name>A0A1G8NYL3_9RHOB</name>
<dbReference type="Pfam" id="PF07729">
    <property type="entry name" value="FCD"/>
    <property type="match status" value="1"/>
</dbReference>
<dbReference type="AlphaFoldDB" id="A0A1G8NYL3"/>
<evidence type="ECO:0000313" key="6">
    <source>
        <dbReference type="Proteomes" id="UP000199382"/>
    </source>
</evidence>
<dbReference type="InterPro" id="IPR008920">
    <property type="entry name" value="TF_FadR/GntR_C"/>
</dbReference>
<accession>A0A1G8NYL3</accession>
<keyword evidence="3" id="KW-0804">Transcription</keyword>
<dbReference type="InterPro" id="IPR036390">
    <property type="entry name" value="WH_DNA-bd_sf"/>
</dbReference>
<dbReference type="PANTHER" id="PTHR43537:SF53">
    <property type="entry name" value="HTH-TYPE TRANSCRIPTIONAL REPRESSOR NANR"/>
    <property type="match status" value="1"/>
</dbReference>
<proteinExistence type="predicted"/>
<evidence type="ECO:0000256" key="1">
    <source>
        <dbReference type="ARBA" id="ARBA00023015"/>
    </source>
</evidence>
<dbReference type="Gene3D" id="1.10.10.10">
    <property type="entry name" value="Winged helix-like DNA-binding domain superfamily/Winged helix DNA-binding domain"/>
    <property type="match status" value="1"/>
</dbReference>
<dbReference type="EMBL" id="FNEK01000008">
    <property type="protein sequence ID" value="SDI85307.1"/>
    <property type="molecule type" value="Genomic_DNA"/>
</dbReference>
<keyword evidence="1" id="KW-0805">Transcription regulation</keyword>
<dbReference type="InterPro" id="IPR000524">
    <property type="entry name" value="Tscrpt_reg_HTH_GntR"/>
</dbReference>
<protein>
    <submittedName>
        <fullName evidence="5">DNA-binding transcriptional regulator, GntR family</fullName>
    </submittedName>
</protein>